<evidence type="ECO:0000313" key="2">
    <source>
        <dbReference type="Proteomes" id="UP000199513"/>
    </source>
</evidence>
<name>A0A1I2K155_9BACT</name>
<organism evidence="1 2">
    <name type="scientific">Thermoflexibacter ruber</name>
    <dbReference type="NCBI Taxonomy" id="1003"/>
    <lineage>
        <taxon>Bacteria</taxon>
        <taxon>Pseudomonadati</taxon>
        <taxon>Bacteroidota</taxon>
        <taxon>Cytophagia</taxon>
        <taxon>Cytophagales</taxon>
        <taxon>Thermoflexibacteraceae</taxon>
        <taxon>Thermoflexibacter</taxon>
    </lineage>
</organism>
<dbReference type="RefSeq" id="WP_091549508.1">
    <property type="nucleotide sequence ID" value="NZ_FONY01000076.1"/>
</dbReference>
<keyword evidence="2" id="KW-1185">Reference proteome</keyword>
<gene>
    <name evidence="1" type="ORF">SAMN04488541_10765</name>
</gene>
<dbReference type="STRING" id="1003.SAMN04488541_10765"/>
<accession>A0A1I2K155</accession>
<evidence type="ECO:0000313" key="1">
    <source>
        <dbReference type="EMBL" id="SFF60073.1"/>
    </source>
</evidence>
<dbReference type="EMBL" id="FONY01000076">
    <property type="protein sequence ID" value="SFF60073.1"/>
    <property type="molecule type" value="Genomic_DNA"/>
</dbReference>
<reference evidence="1 2" key="1">
    <citation type="submission" date="2016-10" db="EMBL/GenBank/DDBJ databases">
        <authorList>
            <person name="de Groot N.N."/>
        </authorList>
    </citation>
    <scope>NUCLEOTIDE SEQUENCE [LARGE SCALE GENOMIC DNA]</scope>
    <source>
        <strain>GEY</strain>
        <strain evidence="2">DSM 9560</strain>
    </source>
</reference>
<protein>
    <submittedName>
        <fullName evidence="1">Uncharacterized protein</fullName>
    </submittedName>
</protein>
<sequence length="423" mass="50513">MNINGKSILGFLHRNYDFVHRLFSIAKQTNFFIKEETLKDVCREFGVSFDTLKEYRIVREQCNNEYNLPSVYEKFLSHLFSDFSMPLHESVDKYRVSIANYYTLLLQEKEHNKVNDLINSLVSEIEEFSEIIENRTQQLLKETRELKSNLFQIDYLEKARKASYWIENYIIPLNDILERENPHSVYQELTRISDFASRQQYEYPRFEIRNQFTTLYIHSKSIIDEVLKNSAIISKELLPLAERIKSESQILTGAIAYLEDIRQVALGLKKTEELPQIAFFENTRLNHTLYSESFGQDAKFLWERLQEDESFVLKPTENEVFDTWFFDLETKNHYKKKLIQDLPIDNFFQWCYTSLQTEFQETATQNINTEKFFAVSSLLFLDEEFEKDFQIELDTVFEPEKVEIRLTDLILEVPKIHLKTLRK</sequence>
<proteinExistence type="predicted"/>
<dbReference type="OrthoDB" id="974730at2"/>
<dbReference type="Proteomes" id="UP000199513">
    <property type="component" value="Unassembled WGS sequence"/>
</dbReference>
<dbReference type="AlphaFoldDB" id="A0A1I2K155"/>